<dbReference type="eggNOG" id="ENOG503107R">
    <property type="taxonomic scope" value="Bacteria"/>
</dbReference>
<proteinExistence type="predicted"/>
<dbReference type="PATRIC" id="fig|1028800.3.peg.5142"/>
<dbReference type="KEGG" id="ngg:RG540_PA05210"/>
<dbReference type="Proteomes" id="UP000028181">
    <property type="component" value="Plasmid pHAMBI540a"/>
</dbReference>
<keyword evidence="1" id="KW-1133">Transmembrane helix</keyword>
<evidence type="ECO:0000313" key="3">
    <source>
        <dbReference type="Proteomes" id="UP000028181"/>
    </source>
</evidence>
<gene>
    <name evidence="2" type="ORF">RG540_PA05210</name>
</gene>
<keyword evidence="1" id="KW-0472">Membrane</keyword>
<geneLocation type="plasmid" evidence="3">
    <name>II</name>
</geneLocation>
<dbReference type="EMBL" id="HG938354">
    <property type="protein sequence ID" value="CDN51199.1"/>
    <property type="molecule type" value="Genomic_DNA"/>
</dbReference>
<keyword evidence="1" id="KW-0812">Transmembrane</keyword>
<dbReference type="AlphaFoldDB" id="A0A068SZB9"/>
<keyword evidence="3" id="KW-1185">Reference proteome</keyword>
<accession>A0A068SZB9</accession>
<evidence type="ECO:0000313" key="2">
    <source>
        <dbReference type="EMBL" id="CDN51199.1"/>
    </source>
</evidence>
<keyword evidence="2" id="KW-0614">Plasmid</keyword>
<name>A0A068SZB9_NEOGA</name>
<reference evidence="3" key="1">
    <citation type="journal article" date="2014" name="BMC Genomics">
        <title>Genome sequencing of two Neorhizobium galegae strains reveals a noeT gene responsible for the unusual acetylation of the nodulation factors.</title>
        <authorList>
            <person name="Osterman J."/>
            <person name="Marsh J."/>
            <person name="Laine P.K."/>
            <person name="Zeng Z."/>
            <person name="Alatalo E."/>
            <person name="Sullivan J.T."/>
            <person name="Young J.P."/>
            <person name="Thomas-Oates J."/>
            <person name="Paulin L."/>
            <person name="Lindstrom K."/>
        </authorList>
    </citation>
    <scope>NUCLEOTIDE SEQUENCE [LARGE SCALE GENOMIC DNA]</scope>
    <source>
        <strain evidence="3">HAMBI 540</strain>
    </source>
</reference>
<evidence type="ECO:0000256" key="1">
    <source>
        <dbReference type="SAM" id="Phobius"/>
    </source>
</evidence>
<sequence length="62" mass="6464">MSDREPTIIRTGGSGGWAVAVILLAVVIAGGFFLFEAGYLGNHDVDIGVTLPKIEPPAPVTR</sequence>
<dbReference type="HOGENOM" id="CLU_2899547_0_0_5"/>
<organism evidence="2 3">
    <name type="scientific">Neorhizobium galegae bv. orientalis str. HAMBI 540</name>
    <dbReference type="NCBI Taxonomy" id="1028800"/>
    <lineage>
        <taxon>Bacteria</taxon>
        <taxon>Pseudomonadati</taxon>
        <taxon>Pseudomonadota</taxon>
        <taxon>Alphaproteobacteria</taxon>
        <taxon>Hyphomicrobiales</taxon>
        <taxon>Rhizobiaceae</taxon>
        <taxon>Rhizobium/Agrobacterium group</taxon>
        <taxon>Neorhizobium</taxon>
    </lineage>
</organism>
<dbReference type="OrthoDB" id="8410823at2"/>
<protein>
    <submittedName>
        <fullName evidence="2">Uncharacterized protein</fullName>
    </submittedName>
</protein>
<feature type="transmembrane region" description="Helical" evidence="1">
    <location>
        <begin position="12"/>
        <end position="35"/>
    </location>
</feature>
<dbReference type="RefSeq" id="WP_041364577.1">
    <property type="nucleotide sequence ID" value="NZ_HG938354.1"/>
</dbReference>
<dbReference type="GeneID" id="24259836"/>